<dbReference type="PANTHER" id="PTHR21235">
    <property type="entry name" value="IMIDAZOLE GLYCEROL PHOSPHATE SYNTHASE SUBUNIT HISF/H IGP SYNTHASE SUBUNIT HISF/H"/>
    <property type="match status" value="1"/>
</dbReference>
<dbReference type="Gene3D" id="3.40.50.620">
    <property type="entry name" value="HUPs"/>
    <property type="match status" value="1"/>
</dbReference>
<dbReference type="InterPro" id="IPR006062">
    <property type="entry name" value="His_biosynth"/>
</dbReference>
<dbReference type="InterPro" id="IPR013785">
    <property type="entry name" value="Aldolase_TIM"/>
</dbReference>
<keyword evidence="2 5" id="KW-0028">Amino-acid biosynthesis</keyword>
<evidence type="ECO:0008006" key="8">
    <source>
        <dbReference type="Google" id="ProtNLM"/>
    </source>
</evidence>
<evidence type="ECO:0000256" key="2">
    <source>
        <dbReference type="ARBA" id="ARBA00022605"/>
    </source>
</evidence>
<dbReference type="NCBIfam" id="TIGR03573">
    <property type="entry name" value="WbuX"/>
    <property type="match status" value="1"/>
</dbReference>
<reference evidence="6" key="1">
    <citation type="journal article" date="2014" name="Int. J. Syst. Evol. Microbiol.">
        <title>Complete genome sequence of Corynebacterium casei LMG S-19264T (=DSM 44701T), isolated from a smear-ripened cheese.</title>
        <authorList>
            <consortium name="US DOE Joint Genome Institute (JGI-PGF)"/>
            <person name="Walter F."/>
            <person name="Albersmeier A."/>
            <person name="Kalinowski J."/>
            <person name="Ruckert C."/>
        </authorList>
    </citation>
    <scope>NUCLEOTIDE SEQUENCE</scope>
    <source>
        <strain evidence="6">VKM Ac-1958</strain>
    </source>
</reference>
<evidence type="ECO:0000256" key="4">
    <source>
        <dbReference type="ARBA" id="ARBA00029440"/>
    </source>
</evidence>
<comment type="caution">
    <text evidence="6">The sequence shown here is derived from an EMBL/GenBank/DDBJ whole genome shotgun (WGS) entry which is preliminary data.</text>
</comment>
<gene>
    <name evidence="6" type="ORF">GCM10017596_26530</name>
</gene>
<dbReference type="SUPFAM" id="SSF51366">
    <property type="entry name" value="Ribulose-phoshate binding barrel"/>
    <property type="match status" value="1"/>
</dbReference>
<dbReference type="RefSeq" id="WP_204937756.1">
    <property type="nucleotide sequence ID" value="NZ_BAAAUM010000002.1"/>
</dbReference>
<keyword evidence="3 5" id="KW-0368">Histidine biosynthesis</keyword>
<reference evidence="6" key="2">
    <citation type="submission" date="2023-01" db="EMBL/GenBank/DDBJ databases">
        <authorList>
            <person name="Sun Q."/>
            <person name="Evtushenko L."/>
        </authorList>
    </citation>
    <scope>NUCLEOTIDE SEQUENCE</scope>
    <source>
        <strain evidence="6">VKM Ac-1958</strain>
    </source>
</reference>
<evidence type="ECO:0000313" key="7">
    <source>
        <dbReference type="Proteomes" id="UP001142325"/>
    </source>
</evidence>
<dbReference type="PANTHER" id="PTHR21235:SF2">
    <property type="entry name" value="IMIDAZOLE GLYCEROL PHOSPHATE SYNTHASE HISHF"/>
    <property type="match status" value="1"/>
</dbReference>
<dbReference type="EMBL" id="BSET01000002">
    <property type="protein sequence ID" value="GLK02938.1"/>
    <property type="molecule type" value="Genomic_DNA"/>
</dbReference>
<accession>A0A9W6HU00</accession>
<dbReference type="GO" id="GO:0000107">
    <property type="term" value="F:imidazoleglycerol-phosphate synthase activity"/>
    <property type="evidence" value="ECO:0007669"/>
    <property type="project" value="TreeGrafter"/>
</dbReference>
<dbReference type="InterPro" id="IPR011060">
    <property type="entry name" value="RibuloseP-bd_barrel"/>
</dbReference>
<comment type="similarity">
    <text evidence="1 5">Belongs to the HisA/HisF family.</text>
</comment>
<evidence type="ECO:0000256" key="3">
    <source>
        <dbReference type="ARBA" id="ARBA00023102"/>
    </source>
</evidence>
<dbReference type="Pfam" id="PF00977">
    <property type="entry name" value="His_biosynth"/>
    <property type="match status" value="1"/>
</dbReference>
<evidence type="ECO:0000256" key="1">
    <source>
        <dbReference type="ARBA" id="ARBA00009667"/>
    </source>
</evidence>
<dbReference type="SUPFAM" id="SSF52402">
    <property type="entry name" value="Adenine nucleotide alpha hydrolases-like"/>
    <property type="match status" value="1"/>
</dbReference>
<name>A0A9W6HU00_9MICO</name>
<dbReference type="AlphaFoldDB" id="A0A9W6HU00"/>
<dbReference type="InterPro" id="IPR014729">
    <property type="entry name" value="Rossmann-like_a/b/a_fold"/>
</dbReference>
<dbReference type="InterPro" id="IPR020022">
    <property type="entry name" value="N-acetyl_sugar_amidoTrfase"/>
</dbReference>
<evidence type="ECO:0000256" key="5">
    <source>
        <dbReference type="RuleBase" id="RU003657"/>
    </source>
</evidence>
<comment type="pathway">
    <text evidence="4">Amino-acid biosynthesis.</text>
</comment>
<organism evidence="6 7">
    <name type="scientific">Microbacterium keratanolyticum</name>
    <dbReference type="NCBI Taxonomy" id="67574"/>
    <lineage>
        <taxon>Bacteria</taxon>
        <taxon>Bacillati</taxon>
        <taxon>Actinomycetota</taxon>
        <taxon>Actinomycetes</taxon>
        <taxon>Micrococcales</taxon>
        <taxon>Microbacteriaceae</taxon>
        <taxon>Microbacterium</taxon>
    </lineage>
</organism>
<dbReference type="Gene3D" id="3.20.20.70">
    <property type="entry name" value="Aldolase class I"/>
    <property type="match status" value="1"/>
</dbReference>
<dbReference type="GO" id="GO:0000105">
    <property type="term" value="P:L-histidine biosynthetic process"/>
    <property type="evidence" value="ECO:0007669"/>
    <property type="project" value="UniProtKB-KW"/>
</dbReference>
<protein>
    <recommendedName>
        <fullName evidence="8">Imidazole glycerol-phosphate synthase</fullName>
    </recommendedName>
</protein>
<dbReference type="Proteomes" id="UP001142325">
    <property type="component" value="Unassembled WGS sequence"/>
</dbReference>
<evidence type="ECO:0000313" key="6">
    <source>
        <dbReference type="EMBL" id="GLK02938.1"/>
    </source>
</evidence>
<proteinExistence type="inferred from homology"/>
<dbReference type="InterPro" id="IPR050064">
    <property type="entry name" value="IGPS_HisA/HisF"/>
</dbReference>
<sequence length="660" mass="73545">MHVYPRVIPVLLLEGERLVKTRRFEDARYVGDPVNVISIFNDLEVDELMILDIGAARSRTPAPLALLNRIVTEAFIPLAYGGGVETVAQAQEIIAVGVEKIVVNTAVLTAPDAVREMVRALGSQAIVASVDVRRDGEGYVVYTAGGADAAELTLDEWVAHATALGVGEILVTNIDQEGTRDGIDLDAVRIVSAAAEVPVIAHGGAGARTDLVAPIESAGASAVAAGSAFVMQSGRESVLINYPTRPQIDDLFGHLFDGRGEIRTAVTVERDADLQAAEEFLRSGRVCARCLITDDVPGAAFDQDGVCYYCHLHDSLDKQYPIGPESEAALDRFVAELKEAGRGRKYDCIMGVSGGTDSSYLAHLLVSKGVRPLAVHFDNTWNSPTATSNIFAVLDKLGVDLETYVVDNAEYDDIYHSFMLAGVKDIEAPTDIGFMGVLYRAAEKHGIRHIVEGHSFRTEGVSPMGWLYMDGGYIKGVHERFGRLPMKTYPNLDFKNFVKWSAFSRIQRTRPLYWIDYNKEAAKRFLADEFGWQWYGGHHLENRFTAFYHTYFLPTRFGINFRQIELSALVRSGQMDRTVAAAQFIEPRHGDPELIAMVKKRLGFDDAGFEHVMTMPKKEYTDYPTYKRRFELLRPFFWLMWKLDRVPKSFYVKFCTPRKK</sequence>
<keyword evidence="7" id="KW-1185">Reference proteome</keyword>